<keyword evidence="1" id="KW-0472">Membrane</keyword>
<accession>A0ABW9RZB5</accession>
<evidence type="ECO:0000313" key="3">
    <source>
        <dbReference type="EMBL" id="MTI28400.1"/>
    </source>
</evidence>
<dbReference type="Proteomes" id="UP000798808">
    <property type="component" value="Unassembled WGS sequence"/>
</dbReference>
<comment type="caution">
    <text evidence="3">The sequence shown here is derived from an EMBL/GenBank/DDBJ whole genome shotgun (WGS) entry which is preliminary data.</text>
</comment>
<evidence type="ECO:0000256" key="1">
    <source>
        <dbReference type="SAM" id="Phobius"/>
    </source>
</evidence>
<keyword evidence="1" id="KW-0812">Transmembrane</keyword>
<keyword evidence="1" id="KW-1133">Transmembrane helix</keyword>
<feature type="transmembrane region" description="Helical" evidence="1">
    <location>
        <begin position="7"/>
        <end position="25"/>
    </location>
</feature>
<organism evidence="3 4">
    <name type="scientific">Fulvivirga kasyanovii</name>
    <dbReference type="NCBI Taxonomy" id="396812"/>
    <lineage>
        <taxon>Bacteria</taxon>
        <taxon>Pseudomonadati</taxon>
        <taxon>Bacteroidota</taxon>
        <taxon>Cytophagia</taxon>
        <taxon>Cytophagales</taxon>
        <taxon>Fulvivirgaceae</taxon>
        <taxon>Fulvivirga</taxon>
    </lineage>
</organism>
<name>A0ABW9RZB5_9BACT</name>
<evidence type="ECO:0000259" key="2">
    <source>
        <dbReference type="Pfam" id="PF04945"/>
    </source>
</evidence>
<dbReference type="Pfam" id="PF04945">
    <property type="entry name" value="YHS"/>
    <property type="match status" value="1"/>
</dbReference>
<dbReference type="Gene3D" id="1.10.620.20">
    <property type="entry name" value="Ribonucleotide Reductase, subunit A"/>
    <property type="match status" value="1"/>
</dbReference>
<evidence type="ECO:0000313" key="4">
    <source>
        <dbReference type="Proteomes" id="UP000798808"/>
    </source>
</evidence>
<feature type="domain" description="YHS" evidence="2">
    <location>
        <begin position="35"/>
        <end position="78"/>
    </location>
</feature>
<feature type="transmembrane region" description="Helical" evidence="1">
    <location>
        <begin position="93"/>
        <end position="112"/>
    </location>
</feature>
<reference evidence="3 4" key="1">
    <citation type="submission" date="2019-02" db="EMBL/GenBank/DDBJ databases">
        <authorList>
            <person name="Goldberg S.R."/>
            <person name="Haltli B.A."/>
            <person name="Correa H."/>
            <person name="Russell K.G."/>
        </authorList>
    </citation>
    <scope>NUCLEOTIDE SEQUENCE [LARGE SCALE GENOMIC DNA]</scope>
    <source>
        <strain evidence="3 4">JCM 16186</strain>
    </source>
</reference>
<sequence>MSTFSKIVVYVLAMMMLIVNTSCSVNRRHLTSNMHTDPVCENSVNANTILQYPYNDVVFYFDSDECLQVFKKNPEKFSTSKKRQMHGAITNKWWVPVMAGMMVIVMGAVMLFDDDNH</sequence>
<dbReference type="EMBL" id="SMLW01000662">
    <property type="protein sequence ID" value="MTI28400.1"/>
    <property type="molecule type" value="Genomic_DNA"/>
</dbReference>
<dbReference type="InterPro" id="IPR007029">
    <property type="entry name" value="YHS_dom"/>
</dbReference>
<dbReference type="RefSeq" id="WP_155175877.1">
    <property type="nucleotide sequence ID" value="NZ_BAAAFL010000017.1"/>
</dbReference>
<dbReference type="InterPro" id="IPR012348">
    <property type="entry name" value="RNR-like"/>
</dbReference>
<protein>
    <submittedName>
        <fullName evidence="3">YHS domain-containing protein</fullName>
    </submittedName>
</protein>
<keyword evidence="4" id="KW-1185">Reference proteome</keyword>
<proteinExistence type="predicted"/>
<gene>
    <name evidence="3" type="ORF">E1163_25820</name>
</gene>